<dbReference type="AlphaFoldDB" id="A9WJ37"/>
<name>A9WJ37_CHLAA</name>
<protein>
    <recommendedName>
        <fullName evidence="3">DUF1800 domain-containing protein</fullName>
    </recommendedName>
</protein>
<dbReference type="PATRIC" id="fig|324602.8.peg.3728"/>
<dbReference type="RefSeq" id="WP_012259149.1">
    <property type="nucleotide sequence ID" value="NC_010175.1"/>
</dbReference>
<proteinExistence type="predicted"/>
<dbReference type="eggNOG" id="COG5267">
    <property type="taxonomic scope" value="Bacteria"/>
</dbReference>
<keyword evidence="2" id="KW-1185">Reference proteome</keyword>
<dbReference type="KEGG" id="cau:Caur_3309"/>
<dbReference type="EnsemblBacteria" id="ABY36496">
    <property type="protein sequence ID" value="ABY36496"/>
    <property type="gene ID" value="Caur_3309"/>
</dbReference>
<organism evidence="1 2">
    <name type="scientific">Chloroflexus aurantiacus (strain ATCC 29366 / DSM 635 / J-10-fl)</name>
    <dbReference type="NCBI Taxonomy" id="324602"/>
    <lineage>
        <taxon>Bacteria</taxon>
        <taxon>Bacillati</taxon>
        <taxon>Chloroflexota</taxon>
        <taxon>Chloroflexia</taxon>
        <taxon>Chloroflexales</taxon>
        <taxon>Chloroflexineae</taxon>
        <taxon>Chloroflexaceae</taxon>
        <taxon>Chloroflexus</taxon>
    </lineage>
</organism>
<dbReference type="Proteomes" id="UP000002008">
    <property type="component" value="Chromosome"/>
</dbReference>
<dbReference type="InterPro" id="IPR006311">
    <property type="entry name" value="TAT_signal"/>
</dbReference>
<evidence type="ECO:0000313" key="1">
    <source>
        <dbReference type="EMBL" id="ABY36496.1"/>
    </source>
</evidence>
<reference evidence="2" key="1">
    <citation type="journal article" date="2011" name="BMC Genomics">
        <title>Complete genome sequence of the filamentous anoxygenic phototrophic bacterium Chloroflexus aurantiacus.</title>
        <authorList>
            <person name="Tang K.H."/>
            <person name="Barry K."/>
            <person name="Chertkov O."/>
            <person name="Dalin E."/>
            <person name="Han C.S."/>
            <person name="Hauser L.J."/>
            <person name="Honchak B.M."/>
            <person name="Karbach L.E."/>
            <person name="Land M.L."/>
            <person name="Lapidus A."/>
            <person name="Larimer F.W."/>
            <person name="Mikhailova N."/>
            <person name="Pitluck S."/>
            <person name="Pierson B.K."/>
            <person name="Blankenship R.E."/>
        </authorList>
    </citation>
    <scope>NUCLEOTIDE SEQUENCE [LARGE SCALE GENOMIC DNA]</scope>
    <source>
        <strain evidence="2">ATCC 29366 / DSM 635 / J-10-fl</strain>
    </source>
</reference>
<dbReference type="HOGENOM" id="CLU_026001_0_0_0"/>
<dbReference type="STRING" id="324602.Caur_3309"/>
<sequence>MELTRRDVLEGGVALIAGLAAAGLAAVGTSPAPVAACSYTQPASLRTIAMRRLAFGPSPELMAMYDATPGASDEERFNNWVRQQLNYTAIDNTPCANRILSAQLKIRYTHNSSTINEVRPLSWLSASRETLWQQRVVPDLPWAERIRPYEEVRVATWLRAVYSRRQLFEVMVDFWHNHFNVRATADQRIAATWPDYDRIIRTHALGNFYTMLVEVTKSVAMMYYLNNVSNKAGGGEGGNENFARELFELHTLGSDNYLKFYSQRGNIPVVEYGSERYASAYIDYDVYDASRCLTGWTIANGRDGRPNTGAFYLMESWHDNYPKTVLAPAPLPGIEPAPNFPFNNGAERDGMEALRLAARHPGTARHLCTKLCRRLVADNPPESLINTAWSVWMQHRDSPDQIRRVVEAILLSPEAKSAFGAKICRPLEAMWAFLRATNAALPNDVPAVNGDATQGGYWSSLFWSADQTGHRLFGWDTPTGHPDRADYWANTNALLRTWNIFYTMAQSWGGNVTIDIVGQTPPGLSCAGIVDFWLQRMLTYIPTGDLRTLLINFLAQGGDPNQPPQPLRGAPDWGSADAVNDRIVAMVQLLATSPEFWLR</sequence>
<accession>A9WJ37</accession>
<gene>
    <name evidence="1" type="ordered locus">Caur_3309</name>
</gene>
<evidence type="ECO:0008006" key="3">
    <source>
        <dbReference type="Google" id="ProtNLM"/>
    </source>
</evidence>
<dbReference type="InParanoid" id="A9WJ37"/>
<dbReference type="InterPro" id="IPR014917">
    <property type="entry name" value="DUF1800"/>
</dbReference>
<dbReference type="Pfam" id="PF08811">
    <property type="entry name" value="DUF1800"/>
    <property type="match status" value="1"/>
</dbReference>
<evidence type="ECO:0000313" key="2">
    <source>
        <dbReference type="Proteomes" id="UP000002008"/>
    </source>
</evidence>
<dbReference type="PROSITE" id="PS51318">
    <property type="entry name" value="TAT"/>
    <property type="match status" value="1"/>
</dbReference>
<dbReference type="EMBL" id="CP000909">
    <property type="protein sequence ID" value="ABY36496.1"/>
    <property type="molecule type" value="Genomic_DNA"/>
</dbReference>